<dbReference type="InterPro" id="IPR003615">
    <property type="entry name" value="HNH_nuc"/>
</dbReference>
<name>A0A0G0PJT4_9BACT</name>
<evidence type="ECO:0000313" key="3">
    <source>
        <dbReference type="Proteomes" id="UP000034893"/>
    </source>
</evidence>
<sequence length="162" mass="18735">MKTKRWTEEQLRSAAKQSTSIRQVLSRIKLKEAGGNYAQIKKYLHIYKVDISHFKGKGWNKGLKGIGKPLYSLEEILVKNSNFQSYKLKNRLFLAKLKPQYCEECGWAEKSTDGRLPLELDHINGDSCDNRLENLRILCPNCHSLKPTHRGRNRKLRGPVVK</sequence>
<dbReference type="GO" id="GO:0004519">
    <property type="term" value="F:endonuclease activity"/>
    <property type="evidence" value="ECO:0007669"/>
    <property type="project" value="UniProtKB-KW"/>
</dbReference>
<proteinExistence type="predicted"/>
<dbReference type="AlphaFoldDB" id="A0A0G0PJT4"/>
<evidence type="ECO:0000259" key="1">
    <source>
        <dbReference type="Pfam" id="PF01844"/>
    </source>
</evidence>
<gene>
    <name evidence="2" type="ORF">UT12_C0011G0037</name>
</gene>
<dbReference type="InterPro" id="IPR002711">
    <property type="entry name" value="HNH"/>
</dbReference>
<dbReference type="Pfam" id="PF01844">
    <property type="entry name" value="HNH"/>
    <property type="match status" value="1"/>
</dbReference>
<dbReference type="EMBL" id="LBVP01000011">
    <property type="protein sequence ID" value="KKQ89581.1"/>
    <property type="molecule type" value="Genomic_DNA"/>
</dbReference>
<dbReference type="Proteomes" id="UP000034893">
    <property type="component" value="Unassembled WGS sequence"/>
</dbReference>
<keyword evidence="2" id="KW-0378">Hydrolase</keyword>
<comment type="caution">
    <text evidence="2">The sequence shown here is derived from an EMBL/GenBank/DDBJ whole genome shotgun (WGS) entry which is preliminary data.</text>
</comment>
<evidence type="ECO:0000313" key="2">
    <source>
        <dbReference type="EMBL" id="KKQ89581.1"/>
    </source>
</evidence>
<protein>
    <submittedName>
        <fullName evidence="2">H-N-H endonuclease F-TflIV</fullName>
    </submittedName>
</protein>
<reference evidence="2 3" key="1">
    <citation type="journal article" date="2015" name="Nature">
        <title>rRNA introns, odd ribosomes, and small enigmatic genomes across a large radiation of phyla.</title>
        <authorList>
            <person name="Brown C.T."/>
            <person name="Hug L.A."/>
            <person name="Thomas B.C."/>
            <person name="Sharon I."/>
            <person name="Castelle C.J."/>
            <person name="Singh A."/>
            <person name="Wilkins M.J."/>
            <person name="Williams K.H."/>
            <person name="Banfield J.F."/>
        </authorList>
    </citation>
    <scope>NUCLEOTIDE SEQUENCE [LARGE SCALE GENOMIC DNA]</scope>
</reference>
<accession>A0A0G0PJT4</accession>
<keyword evidence="2" id="KW-0255">Endonuclease</keyword>
<feature type="domain" description="HNH" evidence="1">
    <location>
        <begin position="102"/>
        <end position="146"/>
    </location>
</feature>
<dbReference type="CDD" id="cd00085">
    <property type="entry name" value="HNHc"/>
    <property type="match status" value="1"/>
</dbReference>
<keyword evidence="2" id="KW-0540">Nuclease</keyword>
<organism evidence="2 3">
    <name type="scientific">Candidatus Curtissbacteria bacterium GW2011_GWC2_38_9</name>
    <dbReference type="NCBI Taxonomy" id="1618414"/>
    <lineage>
        <taxon>Bacteria</taxon>
        <taxon>Candidatus Curtissiibacteriota</taxon>
    </lineage>
</organism>